<dbReference type="STRING" id="519472.BHY08_09225"/>
<accession>A0A1J0A7Q3</accession>
<keyword evidence="4" id="KW-0808">Transferase</keyword>
<feature type="modified residue" description="Phosphocysteine; by EIIA" evidence="7">
    <location>
        <position position="9"/>
    </location>
</feature>
<evidence type="ECO:0000259" key="8">
    <source>
        <dbReference type="PROSITE" id="PS51100"/>
    </source>
</evidence>
<dbReference type="GO" id="GO:0016301">
    <property type="term" value="F:kinase activity"/>
    <property type="evidence" value="ECO:0007669"/>
    <property type="project" value="UniProtKB-KW"/>
</dbReference>
<name>A0A1J0A7Q3_9ENTE</name>
<dbReference type="InterPro" id="IPR051819">
    <property type="entry name" value="PTS_sugar-specific_EIIB"/>
</dbReference>
<dbReference type="InterPro" id="IPR013012">
    <property type="entry name" value="PTS_EIIB_3"/>
</dbReference>
<evidence type="ECO:0000256" key="1">
    <source>
        <dbReference type="ARBA" id="ARBA00022448"/>
    </source>
</evidence>
<protein>
    <submittedName>
        <fullName evidence="9">PTS sugar transporter subunit IIB</fullName>
    </submittedName>
</protein>
<dbReference type="EMBL" id="CP017267">
    <property type="protein sequence ID" value="APB31972.1"/>
    <property type="molecule type" value="Genomic_DNA"/>
</dbReference>
<evidence type="ECO:0000256" key="6">
    <source>
        <dbReference type="ARBA" id="ARBA00022777"/>
    </source>
</evidence>
<evidence type="ECO:0000313" key="9">
    <source>
        <dbReference type="EMBL" id="APB31972.1"/>
    </source>
</evidence>
<dbReference type="InterPro" id="IPR036095">
    <property type="entry name" value="PTS_EIIB-like_sf"/>
</dbReference>
<evidence type="ECO:0000256" key="3">
    <source>
        <dbReference type="ARBA" id="ARBA00022597"/>
    </source>
</evidence>
<dbReference type="Gene3D" id="3.40.50.2300">
    <property type="match status" value="1"/>
</dbReference>
<keyword evidence="10" id="KW-1185">Reference proteome</keyword>
<reference evidence="9 10" key="1">
    <citation type="submission" date="2016-09" db="EMBL/GenBank/DDBJ databases">
        <title>Vagococcus teuberi sp. nov., isolated from the Malian artisanal sour milk fene.</title>
        <authorList>
            <person name="Wullschleger S."/>
            <person name="Seifert C."/>
            <person name="Baumgartner S."/>
            <person name="Lacroix C."/>
            <person name="Bonfoh B."/>
            <person name="Stevens M.J."/>
            <person name="Meile L."/>
        </authorList>
    </citation>
    <scope>NUCLEOTIDE SEQUENCE [LARGE SCALE GENOMIC DNA]</scope>
    <source>
        <strain evidence="9 10">DSM 21459</strain>
    </source>
</reference>
<evidence type="ECO:0000313" key="10">
    <source>
        <dbReference type="Proteomes" id="UP000191200"/>
    </source>
</evidence>
<dbReference type="KEGG" id="vte:BHY08_09225"/>
<sequence>MKKRIVLVCLAGMSTNLLVNRMRRAADMKDRDVEIVAISASEVEKDIQNEQTDVYLLGPQVRYLKNDIKQALNNSDIPVKNIDMTDYGLMDGSKVFEYAEKLMDGGN</sequence>
<dbReference type="OrthoDB" id="9808134at2"/>
<dbReference type="Proteomes" id="UP000191200">
    <property type="component" value="Chromosome"/>
</dbReference>
<evidence type="ECO:0000256" key="2">
    <source>
        <dbReference type="ARBA" id="ARBA00022553"/>
    </source>
</evidence>
<proteinExistence type="predicted"/>
<dbReference type="PROSITE" id="PS51100">
    <property type="entry name" value="PTS_EIIB_TYPE_3"/>
    <property type="match status" value="1"/>
</dbReference>
<evidence type="ECO:0000256" key="7">
    <source>
        <dbReference type="PROSITE-ProRule" id="PRU00423"/>
    </source>
</evidence>
<keyword evidence="6" id="KW-0418">Kinase</keyword>
<dbReference type="SUPFAM" id="SSF52794">
    <property type="entry name" value="PTS system IIB component-like"/>
    <property type="match status" value="1"/>
</dbReference>
<feature type="domain" description="PTS EIIB type-3" evidence="8">
    <location>
        <begin position="2"/>
        <end position="107"/>
    </location>
</feature>
<dbReference type="AlphaFoldDB" id="A0A1J0A7Q3"/>
<organism evidence="9 10">
    <name type="scientific">Vagococcus teuberi</name>
    <dbReference type="NCBI Taxonomy" id="519472"/>
    <lineage>
        <taxon>Bacteria</taxon>
        <taxon>Bacillati</taxon>
        <taxon>Bacillota</taxon>
        <taxon>Bacilli</taxon>
        <taxon>Lactobacillales</taxon>
        <taxon>Enterococcaceae</taxon>
        <taxon>Vagococcus</taxon>
    </lineage>
</organism>
<dbReference type="CDD" id="cd05564">
    <property type="entry name" value="PTS_IIB_chitobiose_lichenan"/>
    <property type="match status" value="1"/>
</dbReference>
<keyword evidence="5" id="KW-0598">Phosphotransferase system</keyword>
<keyword evidence="2" id="KW-0597">Phosphoprotein</keyword>
<dbReference type="GO" id="GO:0009401">
    <property type="term" value="P:phosphoenolpyruvate-dependent sugar phosphotransferase system"/>
    <property type="evidence" value="ECO:0007669"/>
    <property type="project" value="UniProtKB-KW"/>
</dbReference>
<dbReference type="PANTHER" id="PTHR34581">
    <property type="entry name" value="PTS SYSTEM N,N'-DIACETYLCHITOBIOSE-SPECIFIC EIIB COMPONENT"/>
    <property type="match status" value="1"/>
</dbReference>
<dbReference type="GO" id="GO:0008982">
    <property type="term" value="F:protein-N(PI)-phosphohistidine-sugar phosphotransferase activity"/>
    <property type="evidence" value="ECO:0007669"/>
    <property type="project" value="InterPro"/>
</dbReference>
<dbReference type="PANTHER" id="PTHR34581:SF2">
    <property type="entry name" value="PTS SYSTEM N,N'-DIACETYLCHITOBIOSE-SPECIFIC EIIB COMPONENT"/>
    <property type="match status" value="1"/>
</dbReference>
<dbReference type="InterPro" id="IPR003501">
    <property type="entry name" value="PTS_EIIB_2/3"/>
</dbReference>
<evidence type="ECO:0000256" key="5">
    <source>
        <dbReference type="ARBA" id="ARBA00022683"/>
    </source>
</evidence>
<keyword evidence="3 9" id="KW-0762">Sugar transport</keyword>
<evidence type="ECO:0000256" key="4">
    <source>
        <dbReference type="ARBA" id="ARBA00022679"/>
    </source>
</evidence>
<dbReference type="RefSeq" id="WP_071457580.1">
    <property type="nucleotide sequence ID" value="NZ_CP017267.1"/>
</dbReference>
<dbReference type="Pfam" id="PF02302">
    <property type="entry name" value="PTS_IIB"/>
    <property type="match status" value="1"/>
</dbReference>
<keyword evidence="1" id="KW-0813">Transport</keyword>
<gene>
    <name evidence="9" type="ORF">BHY08_09225</name>
</gene>